<evidence type="ECO:0000256" key="1">
    <source>
        <dbReference type="ARBA" id="ARBA00023125"/>
    </source>
</evidence>
<comment type="caution">
    <text evidence="3">The sequence shown here is derived from an EMBL/GenBank/DDBJ whole genome shotgun (WGS) entry which is preliminary data.</text>
</comment>
<dbReference type="PROSITE" id="PS50943">
    <property type="entry name" value="HTH_CROC1"/>
    <property type="match status" value="1"/>
</dbReference>
<dbReference type="InterPro" id="IPR001387">
    <property type="entry name" value="Cro/C1-type_HTH"/>
</dbReference>
<dbReference type="Pfam" id="PF01381">
    <property type="entry name" value="HTH_3"/>
    <property type="match status" value="1"/>
</dbReference>
<dbReference type="InterPro" id="IPR010982">
    <property type="entry name" value="Lambda_DNA-bd_dom_sf"/>
</dbReference>
<feature type="domain" description="HTH cro/C1-type" evidence="2">
    <location>
        <begin position="9"/>
        <end position="63"/>
    </location>
</feature>
<dbReference type="GO" id="GO:0003677">
    <property type="term" value="F:DNA binding"/>
    <property type="evidence" value="ECO:0007669"/>
    <property type="project" value="UniProtKB-KW"/>
</dbReference>
<dbReference type="GeneID" id="96999812"/>
<gene>
    <name evidence="3" type="ORF">HMPREF9709_00750</name>
</gene>
<accession>H3NN39</accession>
<keyword evidence="1" id="KW-0238">DNA-binding</keyword>
<dbReference type="SUPFAM" id="SSF47413">
    <property type="entry name" value="lambda repressor-like DNA-binding domains"/>
    <property type="match status" value="1"/>
</dbReference>
<proteinExistence type="predicted"/>
<sequence>MTKILHKNIKDLRIRNGYSQEKLAEIVDVSTGAVSKWESGETSPDLNNLIKLAELFGVSIDFLIGFELEPKGTHYYLRSIKKALKNNVFTEYEDIIDKGLKFYLNNFEIVYRSALFYVYYGMYENKQQKVLKGIKLLYKSLDIFEYNDKFIVSKQQIIRELANAYSSINQTDKSISLLKENNEDEQHDILIGVYLSSLKKSASEALDYLSKSYIKNITNTLIILDGMVDTLKNLKMYKKAYDLLLWYEDFVDSIKTDNDSFFNNIKVIIIANQAILRLSLSKNYDSKSSEDLIKKCKNLIKSNPISYGTESSFKYYFGNETIDIYGDNNLDTQINRIHLDGYTEKFRELWKSVNII</sequence>
<dbReference type="AlphaFoldDB" id="H3NN39"/>
<dbReference type="PANTHER" id="PTHR46558">
    <property type="entry name" value="TRACRIPTIONAL REGULATORY PROTEIN-RELATED-RELATED"/>
    <property type="match status" value="1"/>
</dbReference>
<dbReference type="RefSeq" id="WP_005398099.1">
    <property type="nucleotide sequence ID" value="NZ_JH601088.1"/>
</dbReference>
<dbReference type="STRING" id="883114.HMPREF9709_00750"/>
<dbReference type="OrthoDB" id="1634626at2"/>
<name>H3NN39_9FIRM</name>
<protein>
    <recommendedName>
        <fullName evidence="2">HTH cro/C1-type domain-containing protein</fullName>
    </recommendedName>
</protein>
<evidence type="ECO:0000313" key="3">
    <source>
        <dbReference type="EMBL" id="EHR34443.1"/>
    </source>
</evidence>
<dbReference type="EMBL" id="AGEI01000020">
    <property type="protein sequence ID" value="EHR34443.1"/>
    <property type="molecule type" value="Genomic_DNA"/>
</dbReference>
<dbReference type="HOGENOM" id="CLU_766799_0_0_9"/>
<dbReference type="PANTHER" id="PTHR46558:SF13">
    <property type="entry name" value="HTH-TYPE TRANSCRIPTIONAL REGULATOR IMMR"/>
    <property type="match status" value="1"/>
</dbReference>
<dbReference type="Gene3D" id="1.10.260.40">
    <property type="entry name" value="lambda repressor-like DNA-binding domains"/>
    <property type="match status" value="1"/>
</dbReference>
<dbReference type="CDD" id="cd00093">
    <property type="entry name" value="HTH_XRE"/>
    <property type="match status" value="1"/>
</dbReference>
<evidence type="ECO:0000313" key="4">
    <source>
        <dbReference type="Proteomes" id="UP000004191"/>
    </source>
</evidence>
<organism evidence="3 4">
    <name type="scientific">Helcococcus kunzii ATCC 51366</name>
    <dbReference type="NCBI Taxonomy" id="883114"/>
    <lineage>
        <taxon>Bacteria</taxon>
        <taxon>Bacillati</taxon>
        <taxon>Bacillota</taxon>
        <taxon>Tissierellia</taxon>
        <taxon>Tissierellales</taxon>
        <taxon>Peptoniphilaceae</taxon>
        <taxon>Helcococcus</taxon>
    </lineage>
</organism>
<dbReference type="eggNOG" id="COG1476">
    <property type="taxonomic scope" value="Bacteria"/>
</dbReference>
<reference evidence="3 4" key="1">
    <citation type="submission" date="2012-01" db="EMBL/GenBank/DDBJ databases">
        <title>The Genome Sequence of Helcococcus kunzii ATCC 51366.</title>
        <authorList>
            <consortium name="The Broad Institute Genome Sequencing Platform"/>
            <person name="Earl A."/>
            <person name="Ward D."/>
            <person name="Feldgarden M."/>
            <person name="Gevers D."/>
            <person name="Huys G."/>
            <person name="Young S.K."/>
            <person name="Zeng Q."/>
            <person name="Gargeya S."/>
            <person name="Fitzgerald M."/>
            <person name="Haas B."/>
            <person name="Abouelleil A."/>
            <person name="Alvarado L."/>
            <person name="Arachchi H.M."/>
            <person name="Berlin A."/>
            <person name="Chapman S.B."/>
            <person name="Gearin G."/>
            <person name="Goldberg J."/>
            <person name="Griggs A."/>
            <person name="Gujja S."/>
            <person name="Hansen M."/>
            <person name="Heiman D."/>
            <person name="Howarth C."/>
            <person name="Larimer J."/>
            <person name="Lui A."/>
            <person name="MacDonald P.J.P."/>
            <person name="McCowen C."/>
            <person name="Montmayeur A."/>
            <person name="Murphy C."/>
            <person name="Neiman D."/>
            <person name="Pearson M."/>
            <person name="Priest M."/>
            <person name="Roberts A."/>
            <person name="Saif S."/>
            <person name="Shea T."/>
            <person name="Sisk P."/>
            <person name="Stolte C."/>
            <person name="Sykes S."/>
            <person name="Wortman J."/>
            <person name="Nusbaum C."/>
            <person name="Birren B."/>
        </authorList>
    </citation>
    <scope>NUCLEOTIDE SEQUENCE [LARGE SCALE GENOMIC DNA]</scope>
    <source>
        <strain evidence="3 4">ATCC 51366</strain>
    </source>
</reference>
<dbReference type="Proteomes" id="UP000004191">
    <property type="component" value="Unassembled WGS sequence"/>
</dbReference>
<evidence type="ECO:0000259" key="2">
    <source>
        <dbReference type="PROSITE" id="PS50943"/>
    </source>
</evidence>
<dbReference type="SMART" id="SM00530">
    <property type="entry name" value="HTH_XRE"/>
    <property type="match status" value="1"/>
</dbReference>
<keyword evidence="4" id="KW-1185">Reference proteome</keyword>